<dbReference type="EMBL" id="CP001769">
    <property type="protein sequence ID" value="ADB36917.1"/>
    <property type="molecule type" value="Genomic_DNA"/>
</dbReference>
<dbReference type="Proteomes" id="UP000002028">
    <property type="component" value="Chromosome"/>
</dbReference>
<name>D2QI29_SPILD</name>
<dbReference type="AlphaFoldDB" id="D2QI29"/>
<protein>
    <submittedName>
        <fullName evidence="1">Uncharacterized protein</fullName>
    </submittedName>
</protein>
<reference evidence="1 2" key="1">
    <citation type="journal article" date="2010" name="Stand. Genomic Sci.">
        <title>Complete genome sequence of Spirosoma linguale type strain (1).</title>
        <authorList>
            <person name="Lail K."/>
            <person name="Sikorski J."/>
            <person name="Saunders E."/>
            <person name="Lapidus A."/>
            <person name="Glavina Del Rio T."/>
            <person name="Copeland A."/>
            <person name="Tice H."/>
            <person name="Cheng J.-F."/>
            <person name="Lucas S."/>
            <person name="Nolan M."/>
            <person name="Bruce D."/>
            <person name="Goodwin L."/>
            <person name="Pitluck S."/>
            <person name="Ivanova N."/>
            <person name="Mavromatis K."/>
            <person name="Ovchinnikova G."/>
            <person name="Pati A."/>
            <person name="Chen A."/>
            <person name="Palaniappan K."/>
            <person name="Land M."/>
            <person name="Hauser L."/>
            <person name="Chang Y.-J."/>
            <person name="Jeffries C.D."/>
            <person name="Chain P."/>
            <person name="Brettin T."/>
            <person name="Detter J.C."/>
            <person name="Schuetze A."/>
            <person name="Rohde M."/>
            <person name="Tindall B.J."/>
            <person name="Goeker M."/>
            <person name="Bristow J."/>
            <person name="Eisen J.A."/>
            <person name="Markowitz V."/>
            <person name="Hugenholtz P."/>
            <person name="Kyrpides N.C."/>
            <person name="Klenk H.-P."/>
            <person name="Chen F."/>
        </authorList>
    </citation>
    <scope>NUCLEOTIDE SEQUENCE [LARGE SCALE GENOMIC DNA]</scope>
    <source>
        <strain evidence="2">ATCC 33905 / DSM 74 / LMG 10896 / Claus 1</strain>
    </source>
</reference>
<proteinExistence type="predicted"/>
<accession>D2QI29</accession>
<dbReference type="KEGG" id="sli:Slin_0860"/>
<sequence>MRRALIPLVVMHLVHTAVSSQPLTIEQIRRYEDQLADVA</sequence>
<dbReference type="HOGENOM" id="CLU_3317217_0_0_10"/>
<evidence type="ECO:0000313" key="2">
    <source>
        <dbReference type="Proteomes" id="UP000002028"/>
    </source>
</evidence>
<organism evidence="1 2">
    <name type="scientific">Spirosoma linguale (strain ATCC 33905 / DSM 74 / LMG 10896 / Claus 1)</name>
    <dbReference type="NCBI Taxonomy" id="504472"/>
    <lineage>
        <taxon>Bacteria</taxon>
        <taxon>Pseudomonadati</taxon>
        <taxon>Bacteroidota</taxon>
        <taxon>Cytophagia</taxon>
        <taxon>Cytophagales</taxon>
        <taxon>Cytophagaceae</taxon>
        <taxon>Spirosoma</taxon>
    </lineage>
</organism>
<evidence type="ECO:0000313" key="1">
    <source>
        <dbReference type="EMBL" id="ADB36917.1"/>
    </source>
</evidence>
<keyword evidence="2" id="KW-1185">Reference proteome</keyword>
<gene>
    <name evidence="1" type="ordered locus">Slin_0860</name>
</gene>